<protein>
    <submittedName>
        <fullName evidence="3">Syntaxin-binding protein 1</fullName>
    </submittedName>
</protein>
<reference evidence="3" key="1">
    <citation type="submission" date="2022-08" db="EMBL/GenBank/DDBJ databases">
        <authorList>
            <person name="Marques A."/>
        </authorList>
    </citation>
    <scope>NUCLEOTIDE SEQUENCE</scope>
    <source>
        <strain evidence="3">RhyPub2mFocal</strain>
        <tissue evidence="3">Leaves</tissue>
    </source>
</reference>
<dbReference type="GO" id="GO:0016192">
    <property type="term" value="P:vesicle-mediated transport"/>
    <property type="evidence" value="ECO:0007669"/>
    <property type="project" value="InterPro"/>
</dbReference>
<name>A0AAV8E721_9POAL</name>
<dbReference type="PANTHER" id="PTHR11679">
    <property type="entry name" value="VESICLE PROTEIN SORTING-ASSOCIATED"/>
    <property type="match status" value="1"/>
</dbReference>
<feature type="compositionally biased region" description="Low complexity" evidence="2">
    <location>
        <begin position="606"/>
        <end position="615"/>
    </location>
</feature>
<comment type="caution">
    <text evidence="3">The sequence shown here is derived from an EMBL/GenBank/DDBJ whole genome shotgun (WGS) entry which is preliminary data.</text>
</comment>
<sequence>MPTWGQRIYQDKSPILNQLELEKNWKLEEEEEERGKMSGSSLDFAFGSNEEYKPFRQFSRDRILNDMLKSPQSKTPWKVLIMDKFTVKIMSYLCKMSDITDCGVSLVEEIFKRREPMTSMDAIYFIQPLKENVLLVLSDMSGRCPLYKKAFIYFSSPVPKELVTYIKNDSSVIPRIGALSEMNLEYFAADTQAFLTDHDMALEDLFGEDAEKSRFFNSCINGMATRIATVLASLKEFPNVRYRAAKASGGEVTPHDLVPTKLAAAVWEIVSKFKSSIPDYPQRETCDLLILDRTVDQIAPFIHEWTYDAMCHDLLDMDGNKYVHETQNKDGSTEKKEVILEENDPVWLELRHTHIGDAIVRVTDKFDNFVAKNKAAQIQSMGKDGNEISTKDLQKVVQSLPQYTEQKDRLALHVDIAGKIFDIVDKTGLKELGKLEQDLVYGDAGAKEVINFLRVKQDLNPENKLRLLMIYAIAYPEKFEGDKGEKLMQLAKISREDMKTVNNLRYLAGLTAKKAPAGAFSLKFDNSKKKNAAARKERTEGEELNYQLWRFFPLVEELVVQLNAGELSQQDYPCMNEPSPSPSPNVNSAPSGSVRTTQAEPAGSHRSTQSQPVVSRRSRRTPTWANKANSDDGSSSDSVLRHASSEFSYKRMGKRIIVFMIGGATRSELRVVHKLTSKFQREVILGSTSLDDPPMFITKFKMLKTPEVPVDKHRK</sequence>
<dbReference type="AlphaFoldDB" id="A0AAV8E721"/>
<dbReference type="Gene3D" id="3.90.830.10">
    <property type="entry name" value="Syntaxin Binding Protein 1, Chain A, domain 2"/>
    <property type="match status" value="1"/>
</dbReference>
<dbReference type="InterPro" id="IPR043154">
    <property type="entry name" value="Sec-1-like_dom1"/>
</dbReference>
<gene>
    <name evidence="3" type="ORF">LUZ62_059457</name>
</gene>
<dbReference type="InterPro" id="IPR043127">
    <property type="entry name" value="Sec-1-like_dom3a"/>
</dbReference>
<organism evidence="3 4">
    <name type="scientific">Rhynchospora pubera</name>
    <dbReference type="NCBI Taxonomy" id="906938"/>
    <lineage>
        <taxon>Eukaryota</taxon>
        <taxon>Viridiplantae</taxon>
        <taxon>Streptophyta</taxon>
        <taxon>Embryophyta</taxon>
        <taxon>Tracheophyta</taxon>
        <taxon>Spermatophyta</taxon>
        <taxon>Magnoliopsida</taxon>
        <taxon>Liliopsida</taxon>
        <taxon>Poales</taxon>
        <taxon>Cyperaceae</taxon>
        <taxon>Cyperoideae</taxon>
        <taxon>Rhynchosporeae</taxon>
        <taxon>Rhynchospora</taxon>
    </lineage>
</organism>
<evidence type="ECO:0000256" key="2">
    <source>
        <dbReference type="SAM" id="MobiDB-lite"/>
    </source>
</evidence>
<dbReference type="Gene3D" id="3.40.50.1910">
    <property type="match status" value="1"/>
</dbReference>
<accession>A0AAV8E721</accession>
<feature type="compositionally biased region" description="Low complexity" evidence="2">
    <location>
        <begin position="573"/>
        <end position="593"/>
    </location>
</feature>
<comment type="similarity">
    <text evidence="1">Belongs to the STXBP/unc-18/SEC1 family.</text>
</comment>
<dbReference type="InterPro" id="IPR036045">
    <property type="entry name" value="Sec1-like_sf"/>
</dbReference>
<keyword evidence="4" id="KW-1185">Reference proteome</keyword>
<feature type="region of interest" description="Disordered" evidence="2">
    <location>
        <begin position="571"/>
        <end position="640"/>
    </location>
</feature>
<dbReference type="PIRSF" id="PIRSF005715">
    <property type="entry name" value="VPS45_Sec1"/>
    <property type="match status" value="1"/>
</dbReference>
<dbReference type="EMBL" id="JAMFTS010000003">
    <property type="protein sequence ID" value="KAJ4775200.1"/>
    <property type="molecule type" value="Genomic_DNA"/>
</dbReference>
<feature type="compositionally biased region" description="Polar residues" evidence="2">
    <location>
        <begin position="623"/>
        <end position="638"/>
    </location>
</feature>
<dbReference type="InterPro" id="IPR001619">
    <property type="entry name" value="Sec1-like"/>
</dbReference>
<dbReference type="Gene3D" id="1.25.40.60">
    <property type="match status" value="1"/>
</dbReference>
<evidence type="ECO:0000313" key="3">
    <source>
        <dbReference type="EMBL" id="KAJ4775200.1"/>
    </source>
</evidence>
<evidence type="ECO:0000313" key="4">
    <source>
        <dbReference type="Proteomes" id="UP001140206"/>
    </source>
</evidence>
<dbReference type="SUPFAM" id="SSF56815">
    <property type="entry name" value="Sec1/munc18-like (SM) proteins"/>
    <property type="match status" value="1"/>
</dbReference>
<dbReference type="Proteomes" id="UP001140206">
    <property type="component" value="Chromosome 3"/>
</dbReference>
<proteinExistence type="inferred from homology"/>
<evidence type="ECO:0000256" key="1">
    <source>
        <dbReference type="ARBA" id="ARBA00009884"/>
    </source>
</evidence>
<dbReference type="InterPro" id="IPR027482">
    <property type="entry name" value="Sec1-like_dom2"/>
</dbReference>
<dbReference type="Gene3D" id="3.40.50.2060">
    <property type="match status" value="1"/>
</dbReference>
<dbReference type="Pfam" id="PF00995">
    <property type="entry name" value="Sec1"/>
    <property type="match status" value="1"/>
</dbReference>